<evidence type="ECO:0000259" key="8">
    <source>
        <dbReference type="Pfam" id="PF06429"/>
    </source>
</evidence>
<dbReference type="Proteomes" id="UP000295525">
    <property type="component" value="Unassembled WGS sequence"/>
</dbReference>
<dbReference type="GO" id="GO:0005198">
    <property type="term" value="F:structural molecule activity"/>
    <property type="evidence" value="ECO:0007669"/>
    <property type="project" value="UniProtKB-UniRule"/>
</dbReference>
<dbReference type="OrthoDB" id="9802553at2"/>
<dbReference type="PRINTS" id="PR01005">
    <property type="entry name" value="FLGHOOKAP1"/>
</dbReference>
<feature type="domain" description="Flagellar hook-associated protein FlgK helical" evidence="10">
    <location>
        <begin position="92"/>
        <end position="331"/>
    </location>
</feature>
<comment type="caution">
    <text evidence="11">The sequence shown here is derived from an EMBL/GenBank/DDBJ whole genome shotgun (WGS) entry which is preliminary data.</text>
</comment>
<evidence type="ECO:0000256" key="3">
    <source>
        <dbReference type="ARBA" id="ARBA00009677"/>
    </source>
</evidence>
<dbReference type="GO" id="GO:0009424">
    <property type="term" value="C:bacterial-type flagellum hook"/>
    <property type="evidence" value="ECO:0007669"/>
    <property type="project" value="UniProtKB-UniRule"/>
</dbReference>
<dbReference type="EMBL" id="SMAJ01000027">
    <property type="protein sequence ID" value="TCT00892.1"/>
    <property type="molecule type" value="Genomic_DNA"/>
</dbReference>
<gene>
    <name evidence="7" type="primary">flgK</name>
    <name evidence="11" type="ORF">EDC26_1275</name>
</gene>
<dbReference type="InterPro" id="IPR010930">
    <property type="entry name" value="Flg_bb/hook_C_dom"/>
</dbReference>
<comment type="similarity">
    <text evidence="3 7">Belongs to the flagella basal body rod proteins family.</text>
</comment>
<dbReference type="InterPro" id="IPR053927">
    <property type="entry name" value="FlgK_helical"/>
</dbReference>
<name>A0A4R3LKS4_9BURK</name>
<evidence type="ECO:0000313" key="12">
    <source>
        <dbReference type="Proteomes" id="UP000295525"/>
    </source>
</evidence>
<dbReference type="InterPro" id="IPR002371">
    <property type="entry name" value="FlgK"/>
</dbReference>
<organism evidence="11 12">
    <name type="scientific">Paralcaligenes ureilyticus</name>
    <dbReference type="NCBI Taxonomy" id="627131"/>
    <lineage>
        <taxon>Bacteria</taxon>
        <taxon>Pseudomonadati</taxon>
        <taxon>Pseudomonadota</taxon>
        <taxon>Betaproteobacteria</taxon>
        <taxon>Burkholderiales</taxon>
        <taxon>Alcaligenaceae</taxon>
        <taxon>Paralcaligenes</taxon>
    </lineage>
</organism>
<dbReference type="Pfam" id="PF22638">
    <property type="entry name" value="FlgK_D1"/>
    <property type="match status" value="1"/>
</dbReference>
<comment type="subcellular location">
    <subcellularLocation>
        <location evidence="1 7">Bacterial flagellum</location>
    </subcellularLocation>
    <subcellularLocation>
        <location evidence="2 7">Secreted</location>
    </subcellularLocation>
</comment>
<dbReference type="GO" id="GO:0044780">
    <property type="term" value="P:bacterial-type flagellum assembly"/>
    <property type="evidence" value="ECO:0007669"/>
    <property type="project" value="InterPro"/>
</dbReference>
<dbReference type="PANTHER" id="PTHR30033">
    <property type="entry name" value="FLAGELLAR HOOK-ASSOCIATED PROTEIN 1"/>
    <property type="match status" value="1"/>
</dbReference>
<evidence type="ECO:0000256" key="1">
    <source>
        <dbReference type="ARBA" id="ARBA00004365"/>
    </source>
</evidence>
<keyword evidence="11" id="KW-0966">Cell projection</keyword>
<evidence type="ECO:0000313" key="11">
    <source>
        <dbReference type="EMBL" id="TCT00892.1"/>
    </source>
</evidence>
<keyword evidence="12" id="KW-1185">Reference proteome</keyword>
<evidence type="ECO:0000259" key="9">
    <source>
        <dbReference type="Pfam" id="PF21158"/>
    </source>
</evidence>
<evidence type="ECO:0000256" key="6">
    <source>
        <dbReference type="ARBA" id="ARBA00023143"/>
    </source>
</evidence>
<evidence type="ECO:0000256" key="4">
    <source>
        <dbReference type="ARBA" id="ARBA00016244"/>
    </source>
</evidence>
<feature type="domain" description="Flagellar basal-body/hook protein C-terminal" evidence="8">
    <location>
        <begin position="513"/>
        <end position="552"/>
    </location>
</feature>
<evidence type="ECO:0000256" key="5">
    <source>
        <dbReference type="ARBA" id="ARBA00022525"/>
    </source>
</evidence>
<reference evidence="11 12" key="1">
    <citation type="submission" date="2019-03" db="EMBL/GenBank/DDBJ databases">
        <title>Genomic Encyclopedia of Type Strains, Phase IV (KMG-IV): sequencing the most valuable type-strain genomes for metagenomic binning, comparative biology and taxonomic classification.</title>
        <authorList>
            <person name="Goeker M."/>
        </authorList>
    </citation>
    <scope>NUCLEOTIDE SEQUENCE [LARGE SCALE GENOMIC DNA]</scope>
    <source>
        <strain evidence="11 12">DSM 24591</strain>
    </source>
</reference>
<dbReference type="PANTHER" id="PTHR30033:SF1">
    <property type="entry name" value="FLAGELLAR HOOK-ASSOCIATED PROTEIN 1"/>
    <property type="match status" value="1"/>
</dbReference>
<dbReference type="GO" id="GO:0005576">
    <property type="term" value="C:extracellular region"/>
    <property type="evidence" value="ECO:0007669"/>
    <property type="project" value="UniProtKB-SubCell"/>
</dbReference>
<proteinExistence type="inferred from homology"/>
<protein>
    <recommendedName>
        <fullName evidence="4 7">Flagellar hook-associated protein 1</fullName>
        <shortName evidence="7">HAP1</shortName>
    </recommendedName>
</protein>
<keyword evidence="11" id="KW-0969">Cilium</keyword>
<evidence type="ECO:0000259" key="10">
    <source>
        <dbReference type="Pfam" id="PF22638"/>
    </source>
</evidence>
<keyword evidence="6 7" id="KW-0975">Bacterial flagellum</keyword>
<accession>A0A4R3LKS4</accession>
<evidence type="ECO:0000256" key="2">
    <source>
        <dbReference type="ARBA" id="ARBA00004613"/>
    </source>
</evidence>
<dbReference type="SUPFAM" id="SSF64518">
    <property type="entry name" value="Phase 1 flagellin"/>
    <property type="match status" value="1"/>
</dbReference>
<dbReference type="InterPro" id="IPR049119">
    <property type="entry name" value="FlgK_D2-like"/>
</dbReference>
<dbReference type="RefSeq" id="WP_132586235.1">
    <property type="nucleotide sequence ID" value="NZ_SMAJ01000027.1"/>
</dbReference>
<keyword evidence="11" id="KW-0282">Flagellum</keyword>
<evidence type="ECO:0000256" key="7">
    <source>
        <dbReference type="RuleBase" id="RU362065"/>
    </source>
</evidence>
<sequence length="554" mass="56889">MNLANLGLTGLNAAQLRLQTAGHNINNSATDGYNRQTVQVSSAGAVSTGSGFIGQGVQVDSINRSYDSFLSQQLVNSQSGGAALDAYGNQIAQVNNLFADRTVGVSPALQKFFDGMQTLASSPSDSAVRQDLLGRAGSLVTNINSASAFLSQQRGNINTQISTTVTQINSYLDRVKDLNHQITVAQAGNPAQPPNDLLDQRDQLVSQLSQLIGVKTSVQGGSINLTVGNGQILLGGDTVFPLQAVASAADPSRTVVAYSAVSGVNGAMIPVEMPDQAITGGSLGGLLSYRSQALDTAQNELGRMAAGLAMSVNTQHDQGVDLNGAPGTDFFSLGSPKVIPNAGNSTAGAAALSASFVTTASNQLTGLDYQVKYDGTNYSVFTSPAGNQVGAASPTLAGVGIPGLSLALSGTPAAGDSWLVQPTRTAADDLKLQISDPAKIAAADTNGGSANGVNALALAQLQTSKVLGNGTMSLNESYSQIVNKVAVLTQQNTTASTAQTALIAQNTAAQQAVSGVNLNEEYVNLDNYQQQFQAASRLITVSATLFDTLLNMRS</sequence>
<dbReference type="AlphaFoldDB" id="A0A4R3LKS4"/>
<dbReference type="Pfam" id="PF06429">
    <property type="entry name" value="Flg_bbr_C"/>
    <property type="match status" value="1"/>
</dbReference>
<dbReference type="NCBIfam" id="TIGR02492">
    <property type="entry name" value="flgK_ends"/>
    <property type="match status" value="1"/>
</dbReference>
<keyword evidence="5 7" id="KW-0964">Secreted</keyword>
<feature type="domain" description="Flagellar hook-associated protein 1 D2-like" evidence="9">
    <location>
        <begin position="341"/>
        <end position="422"/>
    </location>
</feature>
<dbReference type="Pfam" id="PF21158">
    <property type="entry name" value="flgK_1st_1"/>
    <property type="match status" value="1"/>
</dbReference>